<accession>I7MLR0</accession>
<dbReference type="GeneID" id="7843245"/>
<name>I7MLR0_TETTS</name>
<sequence length="328" mass="38785">MKSFLLGQNLKANTEQSEKNLFQSYQDCNELSVINQQEKLIRSPYKQNLKKQLYLLGKKSESPDKMQINNKLESLQSQSIKLDNYPERCYINRIVEYKIPNQLRESQANQLLSSKKKLYDRINHDEEECDSLIIRQKSYLRLTPDYIFNKKIQNIIDQQDEQAYKLPSIHQNSRIQNNKGENSIKFQRYDTQNSSNEYSATKKLPQKNSNINERIIQQINLKYAQRYTTLNPSLKENSNNRYSDYTSFSKQNKRSQSKLNQSYSFVSNHQIENNIRQKVSKYSLHNQSYDFQSSKQKNSPTMKNYLNVGLNSLIDNDSTILELIKLRK</sequence>
<protein>
    <submittedName>
        <fullName evidence="2">Uncharacterized protein</fullName>
    </submittedName>
</protein>
<reference evidence="3" key="1">
    <citation type="journal article" date="2006" name="PLoS Biol.">
        <title>Macronuclear genome sequence of the ciliate Tetrahymena thermophila, a model eukaryote.</title>
        <authorList>
            <person name="Eisen J.A."/>
            <person name="Coyne R.S."/>
            <person name="Wu M."/>
            <person name="Wu D."/>
            <person name="Thiagarajan M."/>
            <person name="Wortman J.R."/>
            <person name="Badger J.H."/>
            <person name="Ren Q."/>
            <person name="Amedeo P."/>
            <person name="Jones K.M."/>
            <person name="Tallon L.J."/>
            <person name="Delcher A.L."/>
            <person name="Salzberg S.L."/>
            <person name="Silva J.C."/>
            <person name="Haas B.J."/>
            <person name="Majoros W.H."/>
            <person name="Farzad M."/>
            <person name="Carlton J.M."/>
            <person name="Smith R.K. Jr."/>
            <person name="Garg J."/>
            <person name="Pearlman R.E."/>
            <person name="Karrer K.M."/>
            <person name="Sun L."/>
            <person name="Manning G."/>
            <person name="Elde N.C."/>
            <person name="Turkewitz A.P."/>
            <person name="Asai D.J."/>
            <person name="Wilkes D.E."/>
            <person name="Wang Y."/>
            <person name="Cai H."/>
            <person name="Collins K."/>
            <person name="Stewart B.A."/>
            <person name="Lee S.R."/>
            <person name="Wilamowska K."/>
            <person name="Weinberg Z."/>
            <person name="Ruzzo W.L."/>
            <person name="Wloga D."/>
            <person name="Gaertig J."/>
            <person name="Frankel J."/>
            <person name="Tsao C.-C."/>
            <person name="Gorovsky M.A."/>
            <person name="Keeling P.J."/>
            <person name="Waller R.F."/>
            <person name="Patron N.J."/>
            <person name="Cherry J.M."/>
            <person name="Stover N.A."/>
            <person name="Krieger C.J."/>
            <person name="del Toro C."/>
            <person name="Ryder H.F."/>
            <person name="Williamson S.C."/>
            <person name="Barbeau R.A."/>
            <person name="Hamilton E.P."/>
            <person name="Orias E."/>
        </authorList>
    </citation>
    <scope>NUCLEOTIDE SEQUENCE [LARGE SCALE GENOMIC DNA]</scope>
    <source>
        <strain evidence="3">SB210</strain>
    </source>
</reference>
<dbReference type="KEGG" id="tet:TTHERM_00492570"/>
<proteinExistence type="predicted"/>
<dbReference type="EMBL" id="GG662512">
    <property type="protein sequence ID" value="EAS02904.2"/>
    <property type="molecule type" value="Genomic_DNA"/>
</dbReference>
<dbReference type="AlphaFoldDB" id="I7MLR0"/>
<dbReference type="RefSeq" id="XP_001023149.2">
    <property type="nucleotide sequence ID" value="XM_001023149.2"/>
</dbReference>
<keyword evidence="3" id="KW-1185">Reference proteome</keyword>
<evidence type="ECO:0000256" key="1">
    <source>
        <dbReference type="SAM" id="MobiDB-lite"/>
    </source>
</evidence>
<organism evidence="2 3">
    <name type="scientific">Tetrahymena thermophila (strain SB210)</name>
    <dbReference type="NCBI Taxonomy" id="312017"/>
    <lineage>
        <taxon>Eukaryota</taxon>
        <taxon>Sar</taxon>
        <taxon>Alveolata</taxon>
        <taxon>Ciliophora</taxon>
        <taxon>Intramacronucleata</taxon>
        <taxon>Oligohymenophorea</taxon>
        <taxon>Hymenostomatida</taxon>
        <taxon>Tetrahymenina</taxon>
        <taxon>Tetrahymenidae</taxon>
        <taxon>Tetrahymena</taxon>
    </lineage>
</organism>
<feature type="compositionally biased region" description="Polar residues" evidence="1">
    <location>
        <begin position="232"/>
        <end position="250"/>
    </location>
</feature>
<gene>
    <name evidence="2" type="ORF">TTHERM_00492570</name>
</gene>
<evidence type="ECO:0000313" key="2">
    <source>
        <dbReference type="EMBL" id="EAS02904.2"/>
    </source>
</evidence>
<evidence type="ECO:0000313" key="3">
    <source>
        <dbReference type="Proteomes" id="UP000009168"/>
    </source>
</evidence>
<dbReference type="InParanoid" id="I7MLR0"/>
<feature type="region of interest" description="Disordered" evidence="1">
    <location>
        <begin position="232"/>
        <end position="256"/>
    </location>
</feature>
<dbReference type="Proteomes" id="UP000009168">
    <property type="component" value="Unassembled WGS sequence"/>
</dbReference>